<feature type="transmembrane region" description="Helical" evidence="8">
    <location>
        <begin position="454"/>
        <end position="472"/>
    </location>
</feature>
<evidence type="ECO:0000256" key="6">
    <source>
        <dbReference type="ARBA" id="ARBA00023136"/>
    </source>
</evidence>
<feature type="transmembrane region" description="Helical" evidence="8">
    <location>
        <begin position="175"/>
        <end position="192"/>
    </location>
</feature>
<dbReference type="InterPro" id="IPR036514">
    <property type="entry name" value="SGNH_hydro_sf"/>
</dbReference>
<sequence length="739" mass="81324">MADQARPRLNYIPGLDGIRGIWVVVGPLLYHAATDTVSGGILGIDLFFTLSSFLIISIALNEFEATGRIDLKAYAGRRARRLLPALFVCLGLLTIYLVLMVPPGELARWTGAIFSTLTYSANWYEIFSDVSYFEDFQFSPLRHVWSFSIEEQFYIFAPLYLITVLALFRKRANMALLVTMIAGTALSAWWMGHLYPGQGDPSRVYYGTDTRAHSLFAGIILAVAVRMYGPVRTRTGQLAWVVGAYLATFFFSWAIFEISERDAWMFEHGGFLLVAAISCLMIYGVAQPGERAWHARLPAFLSADDAPWAGRLTCGTLYAGIFTGGWAVVSVVRGNAPFDHWPYLLGVGLGWFWYGAARSEVGPLHWFLESRLIRGVGKISYGLYLYHWPIYLLVTPTRAGRLVPGVELVEGNNLIWMHLAMTFIVAATSFYVVEQPVMRRRFPLVGRRMTVVSGTAAGATAVVLILVGLLWVNTRPAESGPFTASASPCTEQGLLPPPSDERLRVLVVGDSVALQIGEALCGWAVDNPGRMVVLNEAHLGCVVGRHGLKRIPEGDEGPVGELCSAWNESVPTHVMLQPDVVSWPSAVEAFRPDVVLGHVTAWDVTDRLVPSLGEDWVWVGVPAYDGYISSEYRLASQVLGSTGAHVYWLEGAHIRREIRPQNHPDRIDGLNDLVRAATADLDHVTTVPYRDFIGANGTARERHTRDDGVHLSEDGMAEVSDWLVGEVFVESASTGSGSG</sequence>
<protein>
    <recommendedName>
        <fullName evidence="9">Acyltransferase 3 domain-containing protein</fullName>
    </recommendedName>
</protein>
<dbReference type="GO" id="GO:0005886">
    <property type="term" value="C:plasma membrane"/>
    <property type="evidence" value="ECO:0007669"/>
    <property type="project" value="UniProtKB-SubCell"/>
</dbReference>
<dbReference type="GO" id="GO:0009103">
    <property type="term" value="P:lipopolysaccharide biosynthetic process"/>
    <property type="evidence" value="ECO:0007669"/>
    <property type="project" value="TreeGrafter"/>
</dbReference>
<gene>
    <name evidence="10" type="ORF">METZ01_LOCUS46286</name>
</gene>
<accession>A0A381RNJ5</accession>
<comment type="subcellular location">
    <subcellularLocation>
        <location evidence="1">Cell membrane</location>
        <topology evidence="1">Multi-pass membrane protein</topology>
    </subcellularLocation>
</comment>
<reference evidence="10" key="1">
    <citation type="submission" date="2018-05" db="EMBL/GenBank/DDBJ databases">
        <authorList>
            <person name="Lanie J.A."/>
            <person name="Ng W.-L."/>
            <person name="Kazmierczak K.M."/>
            <person name="Andrzejewski T.M."/>
            <person name="Davidsen T.M."/>
            <person name="Wayne K.J."/>
            <person name="Tettelin H."/>
            <person name="Glass J.I."/>
            <person name="Rusch D."/>
            <person name="Podicherti R."/>
            <person name="Tsui H.-C.T."/>
            <person name="Winkler M.E."/>
        </authorList>
    </citation>
    <scope>NUCLEOTIDE SEQUENCE</scope>
</reference>
<feature type="transmembrane region" description="Helical" evidence="8">
    <location>
        <begin position="212"/>
        <end position="231"/>
    </location>
</feature>
<dbReference type="EMBL" id="UINC01002146">
    <property type="protein sequence ID" value="SUZ93432.1"/>
    <property type="molecule type" value="Genomic_DNA"/>
</dbReference>
<dbReference type="PANTHER" id="PTHR23028">
    <property type="entry name" value="ACETYLTRANSFERASE"/>
    <property type="match status" value="1"/>
</dbReference>
<keyword evidence="5 8" id="KW-1133">Transmembrane helix</keyword>
<evidence type="ECO:0000256" key="2">
    <source>
        <dbReference type="ARBA" id="ARBA00022475"/>
    </source>
</evidence>
<dbReference type="AlphaFoldDB" id="A0A381RNJ5"/>
<dbReference type="GO" id="GO:0016747">
    <property type="term" value="F:acyltransferase activity, transferring groups other than amino-acyl groups"/>
    <property type="evidence" value="ECO:0007669"/>
    <property type="project" value="InterPro"/>
</dbReference>
<feature type="transmembrane region" description="Helical" evidence="8">
    <location>
        <begin position="341"/>
        <end position="357"/>
    </location>
</feature>
<feature type="transmembrane region" description="Helical" evidence="8">
    <location>
        <begin position="414"/>
        <end position="433"/>
    </location>
</feature>
<dbReference type="CDD" id="cd00229">
    <property type="entry name" value="SGNH_hydrolase"/>
    <property type="match status" value="1"/>
</dbReference>
<evidence type="ECO:0000256" key="4">
    <source>
        <dbReference type="ARBA" id="ARBA00022692"/>
    </source>
</evidence>
<feature type="transmembrane region" description="Helical" evidence="8">
    <location>
        <begin position="238"/>
        <end position="256"/>
    </location>
</feature>
<feature type="transmembrane region" description="Helical" evidence="8">
    <location>
        <begin position="152"/>
        <end position="168"/>
    </location>
</feature>
<keyword evidence="6 8" id="KW-0472">Membrane</keyword>
<evidence type="ECO:0000259" key="9">
    <source>
        <dbReference type="Pfam" id="PF01757"/>
    </source>
</evidence>
<evidence type="ECO:0000313" key="10">
    <source>
        <dbReference type="EMBL" id="SUZ93432.1"/>
    </source>
</evidence>
<feature type="transmembrane region" description="Helical" evidence="8">
    <location>
        <begin position="378"/>
        <end position="394"/>
    </location>
</feature>
<dbReference type="Pfam" id="PF01757">
    <property type="entry name" value="Acyl_transf_3"/>
    <property type="match status" value="1"/>
</dbReference>
<proteinExistence type="predicted"/>
<keyword evidence="7" id="KW-0012">Acyltransferase</keyword>
<feature type="transmembrane region" description="Helical" evidence="8">
    <location>
        <begin position="268"/>
        <end position="287"/>
    </location>
</feature>
<feature type="domain" description="Acyltransferase 3" evidence="9">
    <location>
        <begin position="26"/>
        <end position="430"/>
    </location>
</feature>
<evidence type="ECO:0000256" key="8">
    <source>
        <dbReference type="SAM" id="Phobius"/>
    </source>
</evidence>
<name>A0A381RNJ5_9ZZZZ</name>
<keyword evidence="3" id="KW-0808">Transferase</keyword>
<organism evidence="10">
    <name type="scientific">marine metagenome</name>
    <dbReference type="NCBI Taxonomy" id="408172"/>
    <lineage>
        <taxon>unclassified sequences</taxon>
        <taxon>metagenomes</taxon>
        <taxon>ecological metagenomes</taxon>
    </lineage>
</organism>
<dbReference type="Gene3D" id="3.40.50.1110">
    <property type="entry name" value="SGNH hydrolase"/>
    <property type="match status" value="1"/>
</dbReference>
<keyword evidence="2" id="KW-1003">Cell membrane</keyword>
<evidence type="ECO:0000256" key="1">
    <source>
        <dbReference type="ARBA" id="ARBA00004651"/>
    </source>
</evidence>
<evidence type="ECO:0000256" key="7">
    <source>
        <dbReference type="ARBA" id="ARBA00023315"/>
    </source>
</evidence>
<feature type="transmembrane region" description="Helical" evidence="8">
    <location>
        <begin position="82"/>
        <end position="101"/>
    </location>
</feature>
<feature type="transmembrane region" description="Helical" evidence="8">
    <location>
        <begin position="308"/>
        <end position="329"/>
    </location>
</feature>
<keyword evidence="4 8" id="KW-0812">Transmembrane</keyword>
<feature type="transmembrane region" description="Helical" evidence="8">
    <location>
        <begin position="12"/>
        <end position="33"/>
    </location>
</feature>
<dbReference type="SUPFAM" id="SSF52266">
    <property type="entry name" value="SGNH hydrolase"/>
    <property type="match status" value="1"/>
</dbReference>
<evidence type="ECO:0000256" key="5">
    <source>
        <dbReference type="ARBA" id="ARBA00022989"/>
    </source>
</evidence>
<evidence type="ECO:0000256" key="3">
    <source>
        <dbReference type="ARBA" id="ARBA00022679"/>
    </source>
</evidence>
<dbReference type="PANTHER" id="PTHR23028:SF53">
    <property type="entry name" value="ACYL_TRANSF_3 DOMAIN-CONTAINING PROTEIN"/>
    <property type="match status" value="1"/>
</dbReference>
<feature type="transmembrane region" description="Helical" evidence="8">
    <location>
        <begin position="39"/>
        <end position="61"/>
    </location>
</feature>
<dbReference type="InterPro" id="IPR050879">
    <property type="entry name" value="Acyltransferase_3"/>
</dbReference>
<dbReference type="InterPro" id="IPR002656">
    <property type="entry name" value="Acyl_transf_3_dom"/>
</dbReference>